<keyword evidence="3 5" id="KW-0378">Hydrolase</keyword>
<dbReference type="InterPro" id="IPR036852">
    <property type="entry name" value="Peptidase_S8/S53_dom_sf"/>
</dbReference>
<comment type="caution">
    <text evidence="7">The sequence shown here is derived from an EMBL/GenBank/DDBJ whole genome shotgun (WGS) entry which is preliminary data.</text>
</comment>
<dbReference type="Pfam" id="PF00082">
    <property type="entry name" value="Peptidase_S8"/>
    <property type="match status" value="1"/>
</dbReference>
<dbReference type="Gene3D" id="3.40.50.200">
    <property type="entry name" value="Peptidase S8/S53 domain"/>
    <property type="match status" value="2"/>
</dbReference>
<keyword evidence="8" id="KW-1185">Reference proteome</keyword>
<reference evidence="7 8" key="1">
    <citation type="submission" date="2017-01" db="EMBL/GenBank/DDBJ databases">
        <title>A new Hymenobacter.</title>
        <authorList>
            <person name="Liang Y."/>
            <person name="Feng F."/>
        </authorList>
    </citation>
    <scope>NUCLEOTIDE SEQUENCE [LARGE SCALE GENOMIC DNA]</scope>
    <source>
        <strain evidence="7">MIMBbqt21</strain>
    </source>
</reference>
<evidence type="ECO:0000259" key="6">
    <source>
        <dbReference type="Pfam" id="PF00082"/>
    </source>
</evidence>
<sequence>MGISTDRAYELLRQLGIRPPAQPLIVAVIDGGVDTAHADLKAVLWHNPREIAGNGRDDDHNGYADDVYGWNYTGGKDGRNVFHDQKEETRLYARLRPRYEGKTLAQVPAAQQTEFRLYERAKAAYTTKRAEAETAYQRDSQQLAEDIANTATLKKAYGVPVLDSALLRHSPSADTTLTKLASLFYRITSRMHQPNADSVLNYYRHYNAELKDRLDYAYNLAYDPRPIIGDHIQDLRERAYGNADLATSLADHGTKHGTHCAGIIAADRTNELGGKGVADHVRLLSVRCIPDGDERDKDVANAIRYAVDNGAKVISMSFGKYFSPEKAAVDEAMRYANTKGVLLVHAAGNDHLDTDQTVQYPQGRYLNGQQIPNLITVGANARANDEHLVAPFSNYGRQSVDVFAPGVEIMSTVPSSAYGPLSGTSMAAPTVAGVAAVLKTYFPQLSPADLKRIILQSAVPCHTQVLKPGTKERVDFATLSRTGGIVNLYEAVKLASTQPSPKHQAKAHASK</sequence>
<dbReference type="InterPro" id="IPR000209">
    <property type="entry name" value="Peptidase_S8/S53_dom"/>
</dbReference>
<dbReference type="PROSITE" id="PS00137">
    <property type="entry name" value="SUBTILASE_HIS"/>
    <property type="match status" value="1"/>
</dbReference>
<dbReference type="EMBL" id="MTSE01000003">
    <property type="protein sequence ID" value="OUJ74955.1"/>
    <property type="molecule type" value="Genomic_DNA"/>
</dbReference>
<evidence type="ECO:0000313" key="8">
    <source>
        <dbReference type="Proteomes" id="UP000194873"/>
    </source>
</evidence>
<accession>A0A243WID1</accession>
<name>A0A243WID1_9BACT</name>
<feature type="domain" description="Peptidase S8/S53" evidence="6">
    <location>
        <begin position="25"/>
        <end position="467"/>
    </location>
</feature>
<organism evidence="7 8">
    <name type="scientific">Hymenobacter crusticola</name>
    <dbReference type="NCBI Taxonomy" id="1770526"/>
    <lineage>
        <taxon>Bacteria</taxon>
        <taxon>Pseudomonadati</taxon>
        <taxon>Bacteroidota</taxon>
        <taxon>Cytophagia</taxon>
        <taxon>Cytophagales</taxon>
        <taxon>Hymenobacteraceae</taxon>
        <taxon>Hymenobacter</taxon>
    </lineage>
</organism>
<dbReference type="InterPro" id="IPR015500">
    <property type="entry name" value="Peptidase_S8_subtilisin-rel"/>
</dbReference>
<dbReference type="InterPro" id="IPR050131">
    <property type="entry name" value="Peptidase_S8_subtilisin-like"/>
</dbReference>
<evidence type="ECO:0000256" key="1">
    <source>
        <dbReference type="ARBA" id="ARBA00011073"/>
    </source>
</evidence>
<dbReference type="PROSITE" id="PS51892">
    <property type="entry name" value="SUBTILASE"/>
    <property type="match status" value="1"/>
</dbReference>
<protein>
    <recommendedName>
        <fullName evidence="6">Peptidase S8/S53 domain-containing protein</fullName>
    </recommendedName>
</protein>
<feature type="active site" description="Charge relay system" evidence="5">
    <location>
        <position position="256"/>
    </location>
</feature>
<evidence type="ECO:0000256" key="2">
    <source>
        <dbReference type="ARBA" id="ARBA00022670"/>
    </source>
</evidence>
<dbReference type="SUPFAM" id="SSF52743">
    <property type="entry name" value="Subtilisin-like"/>
    <property type="match status" value="1"/>
</dbReference>
<dbReference type="GO" id="GO:0004252">
    <property type="term" value="F:serine-type endopeptidase activity"/>
    <property type="evidence" value="ECO:0007669"/>
    <property type="project" value="UniProtKB-UniRule"/>
</dbReference>
<comment type="similarity">
    <text evidence="1 5">Belongs to the peptidase S8 family.</text>
</comment>
<evidence type="ECO:0000256" key="4">
    <source>
        <dbReference type="ARBA" id="ARBA00022825"/>
    </source>
</evidence>
<feature type="active site" description="Charge relay system" evidence="5">
    <location>
        <position position="425"/>
    </location>
</feature>
<dbReference type="Proteomes" id="UP000194873">
    <property type="component" value="Unassembled WGS sequence"/>
</dbReference>
<evidence type="ECO:0000256" key="3">
    <source>
        <dbReference type="ARBA" id="ARBA00022801"/>
    </source>
</evidence>
<keyword evidence="4 5" id="KW-0720">Serine protease</keyword>
<proteinExistence type="inferred from homology"/>
<dbReference type="PANTHER" id="PTHR43806:SF11">
    <property type="entry name" value="CEREVISIN-RELATED"/>
    <property type="match status" value="1"/>
</dbReference>
<feature type="active site" description="Charge relay system" evidence="5">
    <location>
        <position position="30"/>
    </location>
</feature>
<dbReference type="InterPro" id="IPR023828">
    <property type="entry name" value="Peptidase_S8_Ser-AS"/>
</dbReference>
<dbReference type="AlphaFoldDB" id="A0A243WID1"/>
<dbReference type="PROSITE" id="PS00138">
    <property type="entry name" value="SUBTILASE_SER"/>
    <property type="match status" value="1"/>
</dbReference>
<dbReference type="InterPro" id="IPR022398">
    <property type="entry name" value="Peptidase_S8_His-AS"/>
</dbReference>
<dbReference type="PRINTS" id="PR00723">
    <property type="entry name" value="SUBTILISIN"/>
</dbReference>
<dbReference type="PANTHER" id="PTHR43806">
    <property type="entry name" value="PEPTIDASE S8"/>
    <property type="match status" value="1"/>
</dbReference>
<gene>
    <name evidence="7" type="ORF">BXP70_06730</name>
</gene>
<dbReference type="GO" id="GO:0006508">
    <property type="term" value="P:proteolysis"/>
    <property type="evidence" value="ECO:0007669"/>
    <property type="project" value="UniProtKB-KW"/>
</dbReference>
<evidence type="ECO:0000256" key="5">
    <source>
        <dbReference type="PROSITE-ProRule" id="PRU01240"/>
    </source>
</evidence>
<keyword evidence="2 5" id="KW-0645">Protease</keyword>
<evidence type="ECO:0000313" key="7">
    <source>
        <dbReference type="EMBL" id="OUJ74955.1"/>
    </source>
</evidence>